<dbReference type="EMBL" id="CAJVCE010000014">
    <property type="protein sequence ID" value="CAG7649859.1"/>
    <property type="molecule type" value="Genomic_DNA"/>
</dbReference>
<reference evidence="1 2" key="1">
    <citation type="submission" date="2021-06" db="EMBL/GenBank/DDBJ databases">
        <authorList>
            <person name="Criscuolo A."/>
        </authorList>
    </citation>
    <scope>NUCLEOTIDE SEQUENCE [LARGE SCALE GENOMIC DNA]</scope>
    <source>
        <strain evidence="2">CIP 111802</strain>
    </source>
</reference>
<evidence type="ECO:0008006" key="3">
    <source>
        <dbReference type="Google" id="ProtNLM"/>
    </source>
</evidence>
<gene>
    <name evidence="1" type="ORF">PAECIP111802_04576</name>
</gene>
<dbReference type="Proteomes" id="UP000730618">
    <property type="component" value="Unassembled WGS sequence"/>
</dbReference>
<organism evidence="1 2">
    <name type="scientific">Paenibacillus allorhizosphaerae</name>
    <dbReference type="NCBI Taxonomy" id="2849866"/>
    <lineage>
        <taxon>Bacteria</taxon>
        <taxon>Bacillati</taxon>
        <taxon>Bacillota</taxon>
        <taxon>Bacilli</taxon>
        <taxon>Bacillales</taxon>
        <taxon>Paenibacillaceae</taxon>
        <taxon>Paenibacillus</taxon>
    </lineage>
</organism>
<evidence type="ECO:0000313" key="2">
    <source>
        <dbReference type="Proteomes" id="UP000730618"/>
    </source>
</evidence>
<protein>
    <recommendedName>
        <fullName evidence="3">Ferritin-like domain-containing protein</fullName>
    </recommendedName>
</protein>
<accession>A0ABN7TPG2</accession>
<keyword evidence="2" id="KW-1185">Reference proteome</keyword>
<sequence>MSITMNPPAQQAQVPIPAPPRVITTKDLMYLKDALSWELNAFKKFHFYAQQATNPQIKQALDKAGQMHQRHYQKLLTHLQVDNNAAMASLPRPQQTQHASQ</sequence>
<evidence type="ECO:0000313" key="1">
    <source>
        <dbReference type="EMBL" id="CAG7649859.1"/>
    </source>
</evidence>
<dbReference type="CDD" id="cd00657">
    <property type="entry name" value="Ferritin_like"/>
    <property type="match status" value="1"/>
</dbReference>
<dbReference type="RefSeq" id="WP_218100870.1">
    <property type="nucleotide sequence ID" value="NZ_CAJVCE010000014.1"/>
</dbReference>
<comment type="caution">
    <text evidence="1">The sequence shown here is derived from an EMBL/GenBank/DDBJ whole genome shotgun (WGS) entry which is preliminary data.</text>
</comment>
<name>A0ABN7TPG2_9BACL</name>
<proteinExistence type="predicted"/>